<keyword evidence="2" id="KW-1185">Reference proteome</keyword>
<dbReference type="EMBL" id="JQGC01000024">
    <property type="protein sequence ID" value="KFL29551.1"/>
    <property type="molecule type" value="Genomic_DNA"/>
</dbReference>
<proteinExistence type="predicted"/>
<dbReference type="OrthoDB" id="8548224at2"/>
<accession>A0A087LY48</accession>
<name>A0A087LY48_9HYPH</name>
<dbReference type="AlphaFoldDB" id="A0A087LY48"/>
<organism evidence="1 2">
    <name type="scientific">Devosia riboflavina</name>
    <dbReference type="NCBI Taxonomy" id="46914"/>
    <lineage>
        <taxon>Bacteria</taxon>
        <taxon>Pseudomonadati</taxon>
        <taxon>Pseudomonadota</taxon>
        <taxon>Alphaproteobacteria</taxon>
        <taxon>Hyphomicrobiales</taxon>
        <taxon>Devosiaceae</taxon>
        <taxon>Devosia</taxon>
    </lineage>
</organism>
<gene>
    <name evidence="1" type="ORF">JP75_20525</name>
</gene>
<dbReference type="Proteomes" id="UP000028981">
    <property type="component" value="Unassembled WGS sequence"/>
</dbReference>
<reference evidence="1 2" key="1">
    <citation type="submission" date="2014-08" db="EMBL/GenBank/DDBJ databases">
        <authorList>
            <person name="Hassan Y.I."/>
            <person name="Lepp D."/>
            <person name="Zhou T."/>
        </authorList>
    </citation>
    <scope>NUCLEOTIDE SEQUENCE [LARGE SCALE GENOMIC DNA]</scope>
    <source>
        <strain evidence="1 2">IFO13584</strain>
    </source>
</reference>
<evidence type="ECO:0008006" key="3">
    <source>
        <dbReference type="Google" id="ProtNLM"/>
    </source>
</evidence>
<comment type="caution">
    <text evidence="1">The sequence shown here is derived from an EMBL/GenBank/DDBJ whole genome shotgun (WGS) entry which is preliminary data.</text>
</comment>
<sequence>MQTDLNNQPTKPISIRLTPSERSLLEQRAGDAGISAFIRGQLFGAGRRHKAPRIPSHNSQDVGQLLALLGSSEISDSLRELAHAASIGALPVLPETEEAINDACAAVDQMRSALIVALGLKGDEE</sequence>
<protein>
    <recommendedName>
        <fullName evidence="3">Mobilization protein</fullName>
    </recommendedName>
</protein>
<evidence type="ECO:0000313" key="2">
    <source>
        <dbReference type="Proteomes" id="UP000028981"/>
    </source>
</evidence>
<evidence type="ECO:0000313" key="1">
    <source>
        <dbReference type="EMBL" id="KFL29551.1"/>
    </source>
</evidence>
<dbReference type="RefSeq" id="WP_035086305.1">
    <property type="nucleotide sequence ID" value="NZ_JQGC01000024.1"/>
</dbReference>